<reference evidence="3" key="2">
    <citation type="submission" date="2020-10" db="UniProtKB">
        <authorList>
            <consortium name="WormBaseParasite"/>
        </authorList>
    </citation>
    <scope>IDENTIFICATION</scope>
</reference>
<accession>A0A7E4ZVQ1</accession>
<dbReference type="AlphaFoldDB" id="A0A7E4ZVQ1"/>
<protein>
    <submittedName>
        <fullName evidence="3">Secreted protein</fullName>
    </submittedName>
</protein>
<sequence length="85" mass="9423">MFYFKYLAVCLLGIIASLVVGKPLSFDLAYRPSYDPYAFDYLEFGKRSGNPCFIGAGLDVGCEFSDLFDAKILKQKFASPYGPGK</sequence>
<evidence type="ECO:0000313" key="2">
    <source>
        <dbReference type="Proteomes" id="UP000492821"/>
    </source>
</evidence>
<reference evidence="2" key="1">
    <citation type="journal article" date="2013" name="Genetics">
        <title>The draft genome and transcriptome of Panagrellus redivivus are shaped by the harsh demands of a free-living lifestyle.</title>
        <authorList>
            <person name="Srinivasan J."/>
            <person name="Dillman A.R."/>
            <person name="Macchietto M.G."/>
            <person name="Heikkinen L."/>
            <person name="Lakso M."/>
            <person name="Fracchia K.M."/>
            <person name="Antoshechkin I."/>
            <person name="Mortazavi A."/>
            <person name="Wong G."/>
            <person name="Sternberg P.W."/>
        </authorList>
    </citation>
    <scope>NUCLEOTIDE SEQUENCE [LARGE SCALE GENOMIC DNA]</scope>
    <source>
        <strain evidence="2">MT8872</strain>
    </source>
</reference>
<keyword evidence="2" id="KW-1185">Reference proteome</keyword>
<evidence type="ECO:0000256" key="1">
    <source>
        <dbReference type="SAM" id="SignalP"/>
    </source>
</evidence>
<proteinExistence type="predicted"/>
<name>A0A7E4ZVQ1_PANRE</name>
<organism evidence="2 3">
    <name type="scientific">Panagrellus redivivus</name>
    <name type="common">Microworm</name>
    <dbReference type="NCBI Taxonomy" id="6233"/>
    <lineage>
        <taxon>Eukaryota</taxon>
        <taxon>Metazoa</taxon>
        <taxon>Ecdysozoa</taxon>
        <taxon>Nematoda</taxon>
        <taxon>Chromadorea</taxon>
        <taxon>Rhabditida</taxon>
        <taxon>Tylenchina</taxon>
        <taxon>Panagrolaimomorpha</taxon>
        <taxon>Panagrolaimoidea</taxon>
        <taxon>Panagrolaimidae</taxon>
        <taxon>Panagrellus</taxon>
    </lineage>
</organism>
<dbReference type="WBParaSite" id="Pan_g20115.t1">
    <property type="protein sequence ID" value="Pan_g20115.t1"/>
    <property type="gene ID" value="Pan_g20115"/>
</dbReference>
<dbReference type="Proteomes" id="UP000492821">
    <property type="component" value="Unassembled WGS sequence"/>
</dbReference>
<evidence type="ECO:0000313" key="3">
    <source>
        <dbReference type="WBParaSite" id="Pan_g20115.t1"/>
    </source>
</evidence>
<feature type="signal peptide" evidence="1">
    <location>
        <begin position="1"/>
        <end position="21"/>
    </location>
</feature>
<keyword evidence="1" id="KW-0732">Signal</keyword>
<feature type="chain" id="PRO_5028833045" evidence="1">
    <location>
        <begin position="22"/>
        <end position="85"/>
    </location>
</feature>